<proteinExistence type="predicted"/>
<gene>
    <name evidence="2" type="ORF">SODALDRAFT_74177</name>
</gene>
<keyword evidence="1" id="KW-1133">Transmembrane helix</keyword>
<keyword evidence="3" id="KW-1185">Reference proteome</keyword>
<evidence type="ECO:0000313" key="3">
    <source>
        <dbReference type="Proteomes" id="UP000272025"/>
    </source>
</evidence>
<reference evidence="2 3" key="1">
    <citation type="journal article" date="2018" name="Mol. Ecol.">
        <title>The obligate alkalophilic soda-lake fungus Sodiomyces alkalinus has shifted to a protein diet.</title>
        <authorList>
            <person name="Grum-Grzhimaylo A.A."/>
            <person name="Falkoski D.L."/>
            <person name="van den Heuvel J."/>
            <person name="Valero-Jimenez C.A."/>
            <person name="Min B."/>
            <person name="Choi I.G."/>
            <person name="Lipzen A."/>
            <person name="Daum C.G."/>
            <person name="Aanen D.K."/>
            <person name="Tsang A."/>
            <person name="Henrissat B."/>
            <person name="Bilanenko E.N."/>
            <person name="de Vries R.P."/>
            <person name="van Kan J.A.L."/>
            <person name="Grigoriev I.V."/>
            <person name="Debets A.J.M."/>
        </authorList>
    </citation>
    <scope>NUCLEOTIDE SEQUENCE [LARGE SCALE GENOMIC DNA]</scope>
    <source>
        <strain evidence="2 3">F11</strain>
    </source>
</reference>
<dbReference type="Proteomes" id="UP000272025">
    <property type="component" value="Unassembled WGS sequence"/>
</dbReference>
<dbReference type="GeneID" id="39584115"/>
<evidence type="ECO:0000313" key="2">
    <source>
        <dbReference type="EMBL" id="ROT34935.1"/>
    </source>
</evidence>
<organism evidence="2 3">
    <name type="scientific">Sodiomyces alkalinus (strain CBS 110278 / VKM F-3762 / F11)</name>
    <name type="common">Alkaliphilic filamentous fungus</name>
    <dbReference type="NCBI Taxonomy" id="1314773"/>
    <lineage>
        <taxon>Eukaryota</taxon>
        <taxon>Fungi</taxon>
        <taxon>Dikarya</taxon>
        <taxon>Ascomycota</taxon>
        <taxon>Pezizomycotina</taxon>
        <taxon>Sordariomycetes</taxon>
        <taxon>Hypocreomycetidae</taxon>
        <taxon>Glomerellales</taxon>
        <taxon>Plectosphaerellaceae</taxon>
        <taxon>Sodiomyces</taxon>
    </lineage>
</organism>
<dbReference type="RefSeq" id="XP_028462741.1">
    <property type="nucleotide sequence ID" value="XM_028615638.1"/>
</dbReference>
<keyword evidence="1" id="KW-0812">Transmembrane</keyword>
<evidence type="ECO:0000256" key="1">
    <source>
        <dbReference type="SAM" id="Phobius"/>
    </source>
</evidence>
<feature type="transmembrane region" description="Helical" evidence="1">
    <location>
        <begin position="93"/>
        <end position="114"/>
    </location>
</feature>
<protein>
    <submittedName>
        <fullName evidence="2">Uncharacterized protein</fullName>
    </submittedName>
</protein>
<keyword evidence="1" id="KW-0472">Membrane</keyword>
<name>A0A3N2PK99_SODAK</name>
<dbReference type="AlphaFoldDB" id="A0A3N2PK99"/>
<sequence>MTCVTQILSWNTPNHLSSICLPICNQSSDPTWSQDPRFPRMTPSTLSPFSGYCHEADAPPHSVPRHQPCLNFLTSRGPRHCRTSDPHAEASHMVALFFFFFFFCRYTGLVEICFSFQ</sequence>
<accession>A0A3N2PK99</accession>
<dbReference type="EMBL" id="ML119062">
    <property type="protein sequence ID" value="ROT34935.1"/>
    <property type="molecule type" value="Genomic_DNA"/>
</dbReference>